<protein>
    <submittedName>
        <fullName evidence="2">Uncharacterized protein</fullName>
    </submittedName>
</protein>
<dbReference type="AlphaFoldDB" id="Q2IIS6"/>
<dbReference type="EMBL" id="CP000251">
    <property type="protein sequence ID" value="ABC81554.1"/>
    <property type="molecule type" value="Genomic_DNA"/>
</dbReference>
<reference evidence="2 3" key="1">
    <citation type="submission" date="2006-01" db="EMBL/GenBank/DDBJ databases">
        <title>Complete sequence of Anaeromyxobacter dehalogenans 2CP-C.</title>
        <authorList>
            <consortium name="US DOE Joint Genome Institute"/>
            <person name="Copeland A."/>
            <person name="Lucas S."/>
            <person name="Lapidus A."/>
            <person name="Barry K."/>
            <person name="Detter J.C."/>
            <person name="Glavina T."/>
            <person name="Hammon N."/>
            <person name="Israni S."/>
            <person name="Pitluck S."/>
            <person name="Brettin T."/>
            <person name="Bruce D."/>
            <person name="Han C."/>
            <person name="Tapia R."/>
            <person name="Gilna P."/>
            <person name="Kiss H."/>
            <person name="Schmutz J."/>
            <person name="Larimer F."/>
            <person name="Land M."/>
            <person name="Kyrpides N."/>
            <person name="Anderson I."/>
            <person name="Sanford R.A."/>
            <person name="Ritalahti K.M."/>
            <person name="Thomas H.S."/>
            <person name="Kirby J.R."/>
            <person name="Zhulin I.B."/>
            <person name="Loeffler F.E."/>
            <person name="Richardson P."/>
        </authorList>
    </citation>
    <scope>NUCLEOTIDE SEQUENCE [LARGE SCALE GENOMIC DNA]</scope>
    <source>
        <strain evidence="2 3">2CP-C</strain>
    </source>
</reference>
<evidence type="ECO:0000256" key="1">
    <source>
        <dbReference type="SAM" id="MobiDB-lite"/>
    </source>
</evidence>
<gene>
    <name evidence="2" type="ordered locus">Adeh_1781</name>
</gene>
<feature type="region of interest" description="Disordered" evidence="1">
    <location>
        <begin position="70"/>
        <end position="96"/>
    </location>
</feature>
<name>Q2IIS6_ANADE</name>
<sequence>MDESAADAFVIDLAHAEEACEFAACVLAGWVREHRREKRVRFRAATRDQARLLAAFGLDLDEGEPTAVDAAGDRAPGELDGFPLGLRSPEGAGVPA</sequence>
<evidence type="ECO:0000313" key="2">
    <source>
        <dbReference type="EMBL" id="ABC81554.1"/>
    </source>
</evidence>
<accession>Q2IIS6</accession>
<evidence type="ECO:0000313" key="3">
    <source>
        <dbReference type="Proteomes" id="UP000001935"/>
    </source>
</evidence>
<dbReference type="STRING" id="290397.Adeh_1781"/>
<proteinExistence type="predicted"/>
<dbReference type="KEGG" id="ade:Adeh_1781"/>
<organism evidence="2 3">
    <name type="scientific">Anaeromyxobacter dehalogenans (strain 2CP-C)</name>
    <dbReference type="NCBI Taxonomy" id="290397"/>
    <lineage>
        <taxon>Bacteria</taxon>
        <taxon>Pseudomonadati</taxon>
        <taxon>Myxococcota</taxon>
        <taxon>Myxococcia</taxon>
        <taxon>Myxococcales</taxon>
        <taxon>Cystobacterineae</taxon>
        <taxon>Anaeromyxobacteraceae</taxon>
        <taxon>Anaeromyxobacter</taxon>
    </lineage>
</organism>
<dbReference type="Proteomes" id="UP000001935">
    <property type="component" value="Chromosome"/>
</dbReference>
<dbReference type="HOGENOM" id="CLU_159764_0_0_7"/>